<accession>A0A4S4KG62</accession>
<dbReference type="EMBL" id="SGPJ01000229">
    <property type="protein sequence ID" value="THG96517.1"/>
    <property type="molecule type" value="Genomic_DNA"/>
</dbReference>
<dbReference type="SUPFAM" id="SSF51101">
    <property type="entry name" value="Mannose-binding lectins"/>
    <property type="match status" value="1"/>
</dbReference>
<sequence>MYGFTQTSLIGGKKDANFFNDIFMRDTNKNIHLNSTSNGGINYLVERQPIAKIKVSYGWIIDGIEVTYNVQTPSGSGVRDTTVTLTHGSHAEVGTNTLKSETVTVGTNETIIAVYGKAGRYTAGATDRDMVHTINFVILDRSTQQVRTVGPFGTSTGGSPYCCTDPCAFGGFATVDNTEGLCGLFFFKGTDLL</sequence>
<evidence type="ECO:0000259" key="1">
    <source>
        <dbReference type="Pfam" id="PF01419"/>
    </source>
</evidence>
<gene>
    <name evidence="2" type="ORF">EW026_g5334</name>
</gene>
<name>A0A4S4KG62_9APHY</name>
<dbReference type="Gene3D" id="2.100.10.30">
    <property type="entry name" value="Jacalin-like lectin domain"/>
    <property type="match status" value="1"/>
</dbReference>
<dbReference type="InterPro" id="IPR036404">
    <property type="entry name" value="Jacalin-like_lectin_dom_sf"/>
</dbReference>
<feature type="domain" description="Jacalin-type lectin" evidence="1">
    <location>
        <begin position="39"/>
        <end position="172"/>
    </location>
</feature>
<reference evidence="2 3" key="1">
    <citation type="submission" date="2019-02" db="EMBL/GenBank/DDBJ databases">
        <title>Genome sequencing of the rare red list fungi Phlebia centrifuga.</title>
        <authorList>
            <person name="Buettner E."/>
            <person name="Kellner H."/>
        </authorList>
    </citation>
    <scope>NUCLEOTIDE SEQUENCE [LARGE SCALE GENOMIC DNA]</scope>
    <source>
        <strain evidence="2 3">DSM 108282</strain>
    </source>
</reference>
<keyword evidence="3" id="KW-1185">Reference proteome</keyword>
<dbReference type="AlphaFoldDB" id="A0A4S4KG62"/>
<dbReference type="InterPro" id="IPR001229">
    <property type="entry name" value="Jacalin-like_lectin_dom"/>
</dbReference>
<organism evidence="2 3">
    <name type="scientific">Hermanssonia centrifuga</name>
    <dbReference type="NCBI Taxonomy" id="98765"/>
    <lineage>
        <taxon>Eukaryota</taxon>
        <taxon>Fungi</taxon>
        <taxon>Dikarya</taxon>
        <taxon>Basidiomycota</taxon>
        <taxon>Agaricomycotina</taxon>
        <taxon>Agaricomycetes</taxon>
        <taxon>Polyporales</taxon>
        <taxon>Meruliaceae</taxon>
        <taxon>Hermanssonia</taxon>
    </lineage>
</organism>
<protein>
    <recommendedName>
        <fullName evidence="1">Jacalin-type lectin domain-containing protein</fullName>
    </recommendedName>
</protein>
<dbReference type="Pfam" id="PF01419">
    <property type="entry name" value="Jacalin"/>
    <property type="match status" value="1"/>
</dbReference>
<proteinExistence type="predicted"/>
<evidence type="ECO:0000313" key="3">
    <source>
        <dbReference type="Proteomes" id="UP000309038"/>
    </source>
</evidence>
<comment type="caution">
    <text evidence="2">The sequence shown here is derived from an EMBL/GenBank/DDBJ whole genome shotgun (WGS) entry which is preliminary data.</text>
</comment>
<evidence type="ECO:0000313" key="2">
    <source>
        <dbReference type="EMBL" id="THG96517.1"/>
    </source>
</evidence>
<dbReference type="Proteomes" id="UP000309038">
    <property type="component" value="Unassembled WGS sequence"/>
</dbReference>